<dbReference type="InterPro" id="IPR012340">
    <property type="entry name" value="NA-bd_OB-fold"/>
</dbReference>
<reference evidence="1" key="1">
    <citation type="journal article" date="2023" name="Science">
        <title>Elucidation of the pathway for biosynthesis of saponin adjuvants from the soapbark tree.</title>
        <authorList>
            <person name="Reed J."/>
            <person name="Orme A."/>
            <person name="El-Demerdash A."/>
            <person name="Owen C."/>
            <person name="Martin L.B.B."/>
            <person name="Misra R.C."/>
            <person name="Kikuchi S."/>
            <person name="Rejzek M."/>
            <person name="Martin A.C."/>
            <person name="Harkess A."/>
            <person name="Leebens-Mack J."/>
            <person name="Louveau T."/>
            <person name="Stephenson M.J."/>
            <person name="Osbourn A."/>
        </authorList>
    </citation>
    <scope>NUCLEOTIDE SEQUENCE</scope>
    <source>
        <strain evidence="1">S10</strain>
    </source>
</reference>
<evidence type="ECO:0000313" key="1">
    <source>
        <dbReference type="EMBL" id="KAJ7962109.1"/>
    </source>
</evidence>
<gene>
    <name evidence="1" type="ORF">O6P43_017380</name>
</gene>
<dbReference type="Gene3D" id="2.40.50.140">
    <property type="entry name" value="Nucleic acid-binding proteins"/>
    <property type="match status" value="2"/>
</dbReference>
<name>A0AAD7LPT6_QUISA</name>
<dbReference type="PANTHER" id="PTHR47165">
    <property type="entry name" value="OS03G0429900 PROTEIN"/>
    <property type="match status" value="1"/>
</dbReference>
<evidence type="ECO:0000313" key="2">
    <source>
        <dbReference type="Proteomes" id="UP001163823"/>
    </source>
</evidence>
<accession>A0AAD7LPT6</accession>
<dbReference type="PANTHER" id="PTHR47165:SF4">
    <property type="entry name" value="OS03G0429900 PROTEIN"/>
    <property type="match status" value="1"/>
</dbReference>
<dbReference type="EMBL" id="JARAOO010000007">
    <property type="protein sequence ID" value="KAJ7962109.1"/>
    <property type="molecule type" value="Genomic_DNA"/>
</dbReference>
<keyword evidence="2" id="KW-1185">Reference proteome</keyword>
<comment type="caution">
    <text evidence="1">The sequence shown here is derived from an EMBL/GenBank/DDBJ whole genome shotgun (WGS) entry which is preliminary data.</text>
</comment>
<dbReference type="AlphaFoldDB" id="A0AAD7LPT6"/>
<dbReference type="Proteomes" id="UP001163823">
    <property type="component" value="Chromosome 7"/>
</dbReference>
<proteinExistence type="predicted"/>
<protein>
    <submittedName>
        <fullName evidence="1">Replication protein A subunit</fullName>
    </submittedName>
</protein>
<sequence>MTRQTLLISEITPQTKNWTAKVRVIEKLLPRTSMSSPKKYQRIVLMDKEGTKVQASIFGAEINLLGTTLSNMNYYNIAGAIVSTIEPQYCLVSSQFQWKLSSRTYIEQLPSDEEFPTPNLHIFTLFDQFGKHVDSSSQIDMVAIVIKAMPSRMQEIRIGASDVQEFIVTDKSLTPVVLTMWDQFVNNEASLIVDKIDSMPIILGTRLKVVSYKGISLTTKASSFFALNPDIPEAVDLANWLIEHKEEVLNLLVTNDPDLSLASSSMQPSPQTTSPIAIISQPTEKEGMCNLANVGQLQTEKYFLIRLKKYQLQVQNEDEDRFNIMSVHDVHVKMEK</sequence>
<organism evidence="1 2">
    <name type="scientific">Quillaja saponaria</name>
    <name type="common">Soap bark tree</name>
    <dbReference type="NCBI Taxonomy" id="32244"/>
    <lineage>
        <taxon>Eukaryota</taxon>
        <taxon>Viridiplantae</taxon>
        <taxon>Streptophyta</taxon>
        <taxon>Embryophyta</taxon>
        <taxon>Tracheophyta</taxon>
        <taxon>Spermatophyta</taxon>
        <taxon>Magnoliopsida</taxon>
        <taxon>eudicotyledons</taxon>
        <taxon>Gunneridae</taxon>
        <taxon>Pentapetalae</taxon>
        <taxon>rosids</taxon>
        <taxon>fabids</taxon>
        <taxon>Fabales</taxon>
        <taxon>Quillajaceae</taxon>
        <taxon>Quillaja</taxon>
    </lineage>
</organism>
<dbReference type="KEGG" id="qsa:O6P43_017380"/>
<dbReference type="SUPFAM" id="SSF50249">
    <property type="entry name" value="Nucleic acid-binding proteins"/>
    <property type="match status" value="2"/>
</dbReference>